<name>A0A7W6JFW0_9CAUL</name>
<comment type="caution">
    <text evidence="2">The sequence shown here is derived from an EMBL/GenBank/DDBJ whole genome shotgun (WGS) entry which is preliminary data.</text>
</comment>
<dbReference type="AlphaFoldDB" id="A0A7W6JFW0"/>
<feature type="transmembrane region" description="Helical" evidence="1">
    <location>
        <begin position="135"/>
        <end position="154"/>
    </location>
</feature>
<dbReference type="Proteomes" id="UP000529946">
    <property type="component" value="Unassembled WGS sequence"/>
</dbReference>
<keyword evidence="3" id="KW-1185">Reference proteome</keyword>
<feature type="transmembrane region" description="Helical" evidence="1">
    <location>
        <begin position="76"/>
        <end position="97"/>
    </location>
</feature>
<keyword evidence="1" id="KW-1133">Transmembrane helix</keyword>
<evidence type="ECO:0000313" key="3">
    <source>
        <dbReference type="Proteomes" id="UP000529946"/>
    </source>
</evidence>
<dbReference type="RefSeq" id="WP_183204455.1">
    <property type="nucleotide sequence ID" value="NZ_BAAAER010000001.1"/>
</dbReference>
<keyword evidence="1" id="KW-0812">Transmembrane</keyword>
<gene>
    <name evidence="2" type="ORF">GGR12_002222</name>
</gene>
<feature type="transmembrane region" description="Helical" evidence="1">
    <location>
        <begin position="49"/>
        <end position="70"/>
    </location>
</feature>
<organism evidence="2 3">
    <name type="scientific">Brevundimonas lenta</name>
    <dbReference type="NCBI Taxonomy" id="424796"/>
    <lineage>
        <taxon>Bacteria</taxon>
        <taxon>Pseudomonadati</taxon>
        <taxon>Pseudomonadota</taxon>
        <taxon>Alphaproteobacteria</taxon>
        <taxon>Caulobacterales</taxon>
        <taxon>Caulobacteraceae</taxon>
        <taxon>Brevundimonas</taxon>
    </lineage>
</organism>
<reference evidence="2 3" key="1">
    <citation type="submission" date="2020-08" db="EMBL/GenBank/DDBJ databases">
        <title>Genomic Encyclopedia of Type Strains, Phase IV (KMG-IV): sequencing the most valuable type-strain genomes for metagenomic binning, comparative biology and taxonomic classification.</title>
        <authorList>
            <person name="Goeker M."/>
        </authorList>
    </citation>
    <scope>NUCLEOTIDE SEQUENCE [LARGE SCALE GENOMIC DNA]</scope>
    <source>
        <strain evidence="2 3">DSM 23960</strain>
    </source>
</reference>
<accession>A0A7W6JFW0</accession>
<evidence type="ECO:0000256" key="1">
    <source>
        <dbReference type="SAM" id="Phobius"/>
    </source>
</evidence>
<keyword evidence="1" id="KW-0472">Membrane</keyword>
<dbReference type="EMBL" id="JACIDM010000002">
    <property type="protein sequence ID" value="MBB4083356.1"/>
    <property type="molecule type" value="Genomic_DNA"/>
</dbReference>
<feature type="transmembrane region" description="Helical" evidence="1">
    <location>
        <begin position="109"/>
        <end position="129"/>
    </location>
</feature>
<proteinExistence type="predicted"/>
<protein>
    <submittedName>
        <fullName evidence="2">Rod shape-determining protein MreD</fullName>
    </submittedName>
</protein>
<feature type="transmembrane region" description="Helical" evidence="1">
    <location>
        <begin position="15"/>
        <end position="37"/>
    </location>
</feature>
<sequence>MRRPVAVRVVGPTQWIVYPALITAAVTFILATPVKLFGFSLPEPVIPMVLAFAWPLIRPSVIAPLVLATLGLFLDIFWGGQMGMWPLSLLAIYAVVLGSRSFLIGQDTVVLFVWYAACCGLAFLIAYLIKTVSAGNAPSILALIGQVVPTLLLFPFADRMIERFEDGDVRFR</sequence>
<evidence type="ECO:0000313" key="2">
    <source>
        <dbReference type="EMBL" id="MBB4083356.1"/>
    </source>
</evidence>